<dbReference type="PANTHER" id="PTHR30518">
    <property type="entry name" value="ENDOLYTIC MUREIN TRANSGLYCOSYLASE"/>
    <property type="match status" value="1"/>
</dbReference>
<evidence type="ECO:0000256" key="2">
    <source>
        <dbReference type="ARBA" id="ARBA00022692"/>
    </source>
</evidence>
<dbReference type="EMBL" id="CP026118">
    <property type="protein sequence ID" value="QAS54105.1"/>
    <property type="molecule type" value="Genomic_DNA"/>
</dbReference>
<dbReference type="CDD" id="cd08010">
    <property type="entry name" value="MltG_like"/>
    <property type="match status" value="1"/>
</dbReference>
<comment type="catalytic activity">
    <reaction evidence="7">
        <text>a peptidoglycan chain = a peptidoglycan chain with N-acetyl-1,6-anhydromuramyl-[peptide] at the reducing end + a peptidoglycan chain with N-acetylglucosamine at the non-reducing end.</text>
        <dbReference type="EC" id="4.2.2.29"/>
    </reaction>
</comment>
<dbReference type="EC" id="4.2.2.29" evidence="7"/>
<accession>A0A410MHG8</accession>
<dbReference type="Gene3D" id="3.30.1490.480">
    <property type="entry name" value="Endolytic murein transglycosylase"/>
    <property type="match status" value="1"/>
</dbReference>
<protein>
    <recommendedName>
        <fullName evidence="7">Endolytic murein transglycosylase</fullName>
        <ecNumber evidence="7">4.2.2.29</ecNumber>
    </recommendedName>
    <alternativeName>
        <fullName evidence="7">Peptidoglycan lytic transglycosylase</fullName>
    </alternativeName>
    <alternativeName>
        <fullName evidence="7">Peptidoglycan polymerization terminase</fullName>
    </alternativeName>
</protein>
<evidence type="ECO:0000256" key="6">
    <source>
        <dbReference type="ARBA" id="ARBA00023316"/>
    </source>
</evidence>
<comment type="similarity">
    <text evidence="7">Belongs to the transglycosylase MltG family.</text>
</comment>
<keyword evidence="3 7" id="KW-1133">Transmembrane helix</keyword>
<dbReference type="GO" id="GO:0008932">
    <property type="term" value="F:lytic endotransglycosylase activity"/>
    <property type="evidence" value="ECO:0007669"/>
    <property type="project" value="UniProtKB-UniRule"/>
</dbReference>
<dbReference type="OrthoDB" id="9814591at2"/>
<dbReference type="PANTHER" id="PTHR30518:SF2">
    <property type="entry name" value="ENDOLYTIC MUREIN TRANSGLYCOSYLASE"/>
    <property type="match status" value="1"/>
</dbReference>
<dbReference type="Proteomes" id="UP000287756">
    <property type="component" value="Chromosome"/>
</dbReference>
<evidence type="ECO:0000313" key="9">
    <source>
        <dbReference type="Proteomes" id="UP000287756"/>
    </source>
</evidence>
<evidence type="ECO:0000256" key="1">
    <source>
        <dbReference type="ARBA" id="ARBA00022475"/>
    </source>
</evidence>
<keyword evidence="5 7" id="KW-0456">Lyase</keyword>
<dbReference type="Pfam" id="PF02618">
    <property type="entry name" value="YceG"/>
    <property type="match status" value="1"/>
</dbReference>
<evidence type="ECO:0000256" key="3">
    <source>
        <dbReference type="ARBA" id="ARBA00022989"/>
    </source>
</evidence>
<dbReference type="InterPro" id="IPR003770">
    <property type="entry name" value="MLTG-like"/>
</dbReference>
<evidence type="ECO:0000256" key="5">
    <source>
        <dbReference type="ARBA" id="ARBA00023239"/>
    </source>
</evidence>
<dbReference type="AlphaFoldDB" id="A0A410MHG8"/>
<dbReference type="GO" id="GO:0009252">
    <property type="term" value="P:peptidoglycan biosynthetic process"/>
    <property type="evidence" value="ECO:0007669"/>
    <property type="project" value="UniProtKB-UniRule"/>
</dbReference>
<keyword evidence="4 7" id="KW-0472">Membrane</keyword>
<evidence type="ECO:0000256" key="4">
    <source>
        <dbReference type="ARBA" id="ARBA00023136"/>
    </source>
</evidence>
<sequence>MKGGSLLSNSDFKNQYKKRLKTRIEEASTVRKIVAIILTVLVLVLVIGGLSGYFYVKSALEPVDPDNEKQKNVEIPLGSSTSQIASILEENEIIEDDMIFRFYTKFKNESGFQAGNYQFTSSMTIDEVIETLKTGKLVKDPVLRVTVPEGQTLKQIAEIFAEDLPFTAEEFMERVDDEEYVKQLMEQYPELLKEDILGDEIRHPLEGYLFASTYDIYVEDPSIDQLVKKMLNQTQSVVLPYKNQIDGLKGIENVHDLITMASLLENEARTAESRQKISGVFQNRLEEEMMLQTDPTVVYAKGEGHQAKVTYDDLEVESPYNTYQVEGLPVGPISNFNKNSLQAAAEPLDHELLYFLADSEGEIHYAETLEEHNKLKEEHIN</sequence>
<dbReference type="HAMAP" id="MF_02065">
    <property type="entry name" value="MltG"/>
    <property type="match status" value="1"/>
</dbReference>
<name>A0A410MHG8_9BACI</name>
<keyword evidence="1 7" id="KW-1003">Cell membrane</keyword>
<dbReference type="NCBIfam" id="TIGR00247">
    <property type="entry name" value="endolytic transglycosylase MltG"/>
    <property type="match status" value="1"/>
</dbReference>
<evidence type="ECO:0000256" key="7">
    <source>
        <dbReference type="HAMAP-Rule" id="MF_02065"/>
    </source>
</evidence>
<evidence type="ECO:0000313" key="8">
    <source>
        <dbReference type="EMBL" id="QAS54105.1"/>
    </source>
</evidence>
<dbReference type="GO" id="GO:0005886">
    <property type="term" value="C:plasma membrane"/>
    <property type="evidence" value="ECO:0007669"/>
    <property type="project" value="UniProtKB-SubCell"/>
</dbReference>
<gene>
    <name evidence="7" type="primary">mltG</name>
    <name evidence="8" type="ORF">HLI_18755</name>
</gene>
<feature type="transmembrane region" description="Helical" evidence="7">
    <location>
        <begin position="33"/>
        <end position="56"/>
    </location>
</feature>
<dbReference type="KEGG" id="hli:HLI_18755"/>
<comment type="subcellular location">
    <subcellularLocation>
        <location evidence="7">Cell membrane</location>
        <topology evidence="7">Single-pass membrane protein</topology>
    </subcellularLocation>
</comment>
<comment type="function">
    <text evidence="7">Functions as a peptidoglycan terminase that cleaves nascent peptidoglycan strands endolytically to terminate their elongation.</text>
</comment>
<dbReference type="GO" id="GO:0071555">
    <property type="term" value="P:cell wall organization"/>
    <property type="evidence" value="ECO:0007669"/>
    <property type="project" value="UniProtKB-KW"/>
</dbReference>
<proteinExistence type="inferred from homology"/>
<reference evidence="8 9" key="1">
    <citation type="submission" date="2018-01" db="EMBL/GenBank/DDBJ databases">
        <title>The whole genome sequencing and assembly of Halobacillus litoralis ERB031 strain.</title>
        <authorList>
            <person name="Lee S.-J."/>
            <person name="Park M.-K."/>
            <person name="Kim J.-Y."/>
            <person name="Lee Y.-J."/>
            <person name="Yi H."/>
            <person name="Bahn Y.-S."/>
            <person name="Kim J.F."/>
            <person name="Lee D.-W."/>
        </authorList>
    </citation>
    <scope>NUCLEOTIDE SEQUENCE [LARGE SCALE GENOMIC DNA]</scope>
    <source>
        <strain evidence="8 9">ERB 031</strain>
    </source>
</reference>
<feature type="site" description="Important for catalytic activity" evidence="7">
    <location>
        <position position="267"/>
    </location>
</feature>
<organism evidence="8 9">
    <name type="scientific">Halobacillus litoralis</name>
    <dbReference type="NCBI Taxonomy" id="45668"/>
    <lineage>
        <taxon>Bacteria</taxon>
        <taxon>Bacillati</taxon>
        <taxon>Bacillota</taxon>
        <taxon>Bacilli</taxon>
        <taxon>Bacillales</taxon>
        <taxon>Bacillaceae</taxon>
        <taxon>Halobacillus</taxon>
    </lineage>
</organism>
<keyword evidence="2 7" id="KW-0812">Transmembrane</keyword>
<keyword evidence="6 7" id="KW-0961">Cell wall biogenesis/degradation</keyword>